<dbReference type="EMBL" id="MHIT01000018">
    <property type="protein sequence ID" value="OGY56777.1"/>
    <property type="molecule type" value="Genomic_DNA"/>
</dbReference>
<evidence type="ECO:0000256" key="3">
    <source>
        <dbReference type="ARBA" id="ARBA00023274"/>
    </source>
</evidence>
<dbReference type="PANTHER" id="PTHR10986">
    <property type="entry name" value="39S RIBOSOMAL PROTEIN L20"/>
    <property type="match status" value="1"/>
</dbReference>
<keyword evidence="5 6" id="KW-0694">RNA-binding</keyword>
<dbReference type="FunFam" id="1.10.1900.20:FF:000001">
    <property type="entry name" value="50S ribosomal protein L20"/>
    <property type="match status" value="1"/>
</dbReference>
<keyword evidence="3 5" id="KW-0687">Ribonucleoprotein</keyword>
<dbReference type="GO" id="GO:1990904">
    <property type="term" value="C:ribonucleoprotein complex"/>
    <property type="evidence" value="ECO:0007669"/>
    <property type="project" value="UniProtKB-KW"/>
</dbReference>
<keyword evidence="5 6" id="KW-0699">rRNA-binding</keyword>
<name>A0A1G1YZE6_9BACT</name>
<dbReference type="Gene3D" id="1.10.1900.20">
    <property type="entry name" value="Ribosomal protein L20"/>
    <property type="match status" value="1"/>
</dbReference>
<dbReference type="InterPro" id="IPR035566">
    <property type="entry name" value="Ribosomal_protein_bL20_C"/>
</dbReference>
<evidence type="ECO:0000256" key="1">
    <source>
        <dbReference type="ARBA" id="ARBA00007698"/>
    </source>
</evidence>
<keyword evidence="2 5" id="KW-0689">Ribosomal protein</keyword>
<dbReference type="HAMAP" id="MF_00382">
    <property type="entry name" value="Ribosomal_bL20"/>
    <property type="match status" value="1"/>
</dbReference>
<organism evidence="7 8">
    <name type="scientific">Candidatus Colwellbacteria bacterium RBG_13_48_8</name>
    <dbReference type="NCBI Taxonomy" id="1797685"/>
    <lineage>
        <taxon>Bacteria</taxon>
        <taxon>Candidatus Colwelliibacteriota</taxon>
    </lineage>
</organism>
<gene>
    <name evidence="5" type="primary">rplT</name>
    <name evidence="7" type="ORF">A2Y84_00540</name>
</gene>
<dbReference type="CDD" id="cd07026">
    <property type="entry name" value="Ribosomal_L20"/>
    <property type="match status" value="1"/>
</dbReference>
<protein>
    <recommendedName>
        <fullName evidence="4 5">Large ribosomal subunit protein bL20</fullName>
    </recommendedName>
</protein>
<dbReference type="NCBIfam" id="TIGR01032">
    <property type="entry name" value="rplT_bact"/>
    <property type="match status" value="1"/>
</dbReference>
<dbReference type="Pfam" id="PF00453">
    <property type="entry name" value="Ribosomal_L20"/>
    <property type="match status" value="1"/>
</dbReference>
<dbReference type="PRINTS" id="PR00062">
    <property type="entry name" value="RIBOSOMALL20"/>
</dbReference>
<dbReference type="SUPFAM" id="SSF74731">
    <property type="entry name" value="Ribosomal protein L20"/>
    <property type="match status" value="1"/>
</dbReference>
<evidence type="ECO:0000256" key="2">
    <source>
        <dbReference type="ARBA" id="ARBA00022980"/>
    </source>
</evidence>
<evidence type="ECO:0000313" key="7">
    <source>
        <dbReference type="EMBL" id="OGY56777.1"/>
    </source>
</evidence>
<comment type="similarity">
    <text evidence="1 5 6">Belongs to the bacterial ribosomal protein bL20 family.</text>
</comment>
<dbReference type="GO" id="GO:0003735">
    <property type="term" value="F:structural constituent of ribosome"/>
    <property type="evidence" value="ECO:0007669"/>
    <property type="project" value="InterPro"/>
</dbReference>
<accession>A0A1G1YZE6</accession>
<comment type="caution">
    <text evidence="7">The sequence shown here is derived from an EMBL/GenBank/DDBJ whole genome shotgun (WGS) entry which is preliminary data.</text>
</comment>
<evidence type="ECO:0000256" key="4">
    <source>
        <dbReference type="ARBA" id="ARBA00035172"/>
    </source>
</evidence>
<dbReference type="InterPro" id="IPR005813">
    <property type="entry name" value="Ribosomal_bL20"/>
</dbReference>
<sequence length="122" mass="14196">MPRVKRGITAAKRRRKILKQTKGYRWGRKSKERSAKQALMKAGAYAYRDRRVKKRDFRRLWQIKINAGARDNDTTYGRLMASLKKGGIKLDRKILAELAEKEPEVFREIVKTSLGSSRKSSE</sequence>
<evidence type="ECO:0000313" key="8">
    <source>
        <dbReference type="Proteomes" id="UP000177062"/>
    </source>
</evidence>
<dbReference type="AlphaFoldDB" id="A0A1G1YZE6"/>
<dbReference type="GO" id="GO:0006412">
    <property type="term" value="P:translation"/>
    <property type="evidence" value="ECO:0007669"/>
    <property type="project" value="InterPro"/>
</dbReference>
<dbReference type="GO" id="GO:0019843">
    <property type="term" value="F:rRNA binding"/>
    <property type="evidence" value="ECO:0007669"/>
    <property type="project" value="UniProtKB-UniRule"/>
</dbReference>
<dbReference type="GO" id="GO:0005840">
    <property type="term" value="C:ribosome"/>
    <property type="evidence" value="ECO:0007669"/>
    <property type="project" value="UniProtKB-KW"/>
</dbReference>
<dbReference type="GO" id="GO:0000027">
    <property type="term" value="P:ribosomal large subunit assembly"/>
    <property type="evidence" value="ECO:0007669"/>
    <property type="project" value="UniProtKB-UniRule"/>
</dbReference>
<proteinExistence type="inferred from homology"/>
<dbReference type="Gene3D" id="6.10.160.10">
    <property type="match status" value="1"/>
</dbReference>
<comment type="function">
    <text evidence="5 6">Binds directly to 23S ribosomal RNA and is necessary for the in vitro assembly process of the 50S ribosomal subunit. It is not involved in the protein synthesizing functions of that subunit.</text>
</comment>
<evidence type="ECO:0000256" key="5">
    <source>
        <dbReference type="HAMAP-Rule" id="MF_00382"/>
    </source>
</evidence>
<reference evidence="7 8" key="1">
    <citation type="journal article" date="2016" name="Nat. Commun.">
        <title>Thousands of microbial genomes shed light on interconnected biogeochemical processes in an aquifer system.</title>
        <authorList>
            <person name="Anantharaman K."/>
            <person name="Brown C.T."/>
            <person name="Hug L.A."/>
            <person name="Sharon I."/>
            <person name="Castelle C.J."/>
            <person name="Probst A.J."/>
            <person name="Thomas B.C."/>
            <person name="Singh A."/>
            <person name="Wilkins M.J."/>
            <person name="Karaoz U."/>
            <person name="Brodie E.L."/>
            <person name="Williams K.H."/>
            <person name="Hubbard S.S."/>
            <person name="Banfield J.F."/>
        </authorList>
    </citation>
    <scope>NUCLEOTIDE SEQUENCE [LARGE SCALE GENOMIC DNA]</scope>
</reference>
<dbReference type="Proteomes" id="UP000177062">
    <property type="component" value="Unassembled WGS sequence"/>
</dbReference>
<evidence type="ECO:0000256" key="6">
    <source>
        <dbReference type="RuleBase" id="RU000560"/>
    </source>
</evidence>